<keyword evidence="2" id="KW-0964">Secreted</keyword>
<dbReference type="Gene3D" id="1.10.640.10">
    <property type="entry name" value="Haem peroxidase domain superfamily, animal type"/>
    <property type="match status" value="1"/>
</dbReference>
<gene>
    <name evidence="6" type="ORF">CHS0354_010074</name>
</gene>
<reference evidence="6" key="1">
    <citation type="journal article" date="2021" name="Genome Biol. Evol.">
        <title>A High-Quality Reference Genome for a Parasitic Bivalve with Doubly Uniparental Inheritance (Bivalvia: Unionida).</title>
        <authorList>
            <person name="Smith C.H."/>
        </authorList>
    </citation>
    <scope>NUCLEOTIDE SEQUENCE</scope>
    <source>
        <strain evidence="6">CHS0354</strain>
    </source>
</reference>
<dbReference type="AlphaFoldDB" id="A0AAE0RRB5"/>
<dbReference type="PRINTS" id="PR00457">
    <property type="entry name" value="ANPEROXIDASE"/>
</dbReference>
<feature type="chain" id="PRO_5041919304" description="Peroxidase" evidence="5">
    <location>
        <begin position="24"/>
        <end position="714"/>
    </location>
</feature>
<organism evidence="6 7">
    <name type="scientific">Potamilus streckersoni</name>
    <dbReference type="NCBI Taxonomy" id="2493646"/>
    <lineage>
        <taxon>Eukaryota</taxon>
        <taxon>Metazoa</taxon>
        <taxon>Spiralia</taxon>
        <taxon>Lophotrochozoa</taxon>
        <taxon>Mollusca</taxon>
        <taxon>Bivalvia</taxon>
        <taxon>Autobranchia</taxon>
        <taxon>Heteroconchia</taxon>
        <taxon>Palaeoheterodonta</taxon>
        <taxon>Unionida</taxon>
        <taxon>Unionoidea</taxon>
        <taxon>Unionidae</taxon>
        <taxon>Ambleminae</taxon>
        <taxon>Lampsilini</taxon>
        <taxon>Potamilus</taxon>
    </lineage>
</organism>
<evidence type="ECO:0008006" key="8">
    <source>
        <dbReference type="Google" id="ProtNLM"/>
    </source>
</evidence>
<dbReference type="InterPro" id="IPR037120">
    <property type="entry name" value="Haem_peroxidase_sf_animal"/>
</dbReference>
<proteinExistence type="predicted"/>
<reference evidence="6" key="3">
    <citation type="submission" date="2023-05" db="EMBL/GenBank/DDBJ databases">
        <authorList>
            <person name="Smith C.H."/>
        </authorList>
    </citation>
    <scope>NUCLEOTIDE SEQUENCE</scope>
    <source>
        <strain evidence="6">CHS0354</strain>
        <tissue evidence="6">Mantle</tissue>
    </source>
</reference>
<name>A0AAE0RRB5_9BIVA</name>
<evidence type="ECO:0000313" key="6">
    <source>
        <dbReference type="EMBL" id="KAK3578124.1"/>
    </source>
</evidence>
<dbReference type="GO" id="GO:0006979">
    <property type="term" value="P:response to oxidative stress"/>
    <property type="evidence" value="ECO:0007669"/>
    <property type="project" value="InterPro"/>
</dbReference>
<dbReference type="PROSITE" id="PS50292">
    <property type="entry name" value="PEROXIDASE_3"/>
    <property type="match status" value="1"/>
</dbReference>
<dbReference type="InterPro" id="IPR019791">
    <property type="entry name" value="Haem_peroxidase_animal"/>
</dbReference>
<evidence type="ECO:0000256" key="5">
    <source>
        <dbReference type="SAM" id="SignalP"/>
    </source>
</evidence>
<dbReference type="EMBL" id="JAEAOA010000633">
    <property type="protein sequence ID" value="KAK3578124.1"/>
    <property type="molecule type" value="Genomic_DNA"/>
</dbReference>
<dbReference type="SUPFAM" id="SSF48113">
    <property type="entry name" value="Heme-dependent peroxidases"/>
    <property type="match status" value="1"/>
</dbReference>
<evidence type="ECO:0000256" key="3">
    <source>
        <dbReference type="ARBA" id="ARBA00022729"/>
    </source>
</evidence>
<dbReference type="InterPro" id="IPR010255">
    <property type="entry name" value="Haem_peroxidase_sf"/>
</dbReference>
<dbReference type="Proteomes" id="UP001195483">
    <property type="component" value="Unassembled WGS sequence"/>
</dbReference>
<sequence length="714" mass="81020">MCFWSISVLLILLSLYKIQTADSCKQWAEYTDEQLYKIISKAIHTAEATHRRVQTFNEYLFKIGIDQPPASAGPWTYHQHYAAFQNLKRGTAVDVNEGIIIDFASTELTRCFKAPIDQIQACPRIVEIWDKLICSVCQPRTVRCFPGERYRRLTGECNNLKHPLWGMANREERRFVPPAYLDGVSIPRQLSVDGHPLPSARMVSNIVHRQDPCCPLRERDLSLYVMQWGQMVDHDIVDTAGLKGAGDSTIMCCNISEKLLEQRPECFPIYIPPGDLRFQSDCMNFVRNLPSKDDFCRFGYRNQVSQATSFLDASFLYGQTPDDSKAIRAFERGMLRISPSGLFPPPGSMDTRSCQLDSQEQYCMKSGDFRIHVMPGLTSIQVMFLREHNRIAFILGKLNPLWNDEDIYSEARKIVIGQIQYITYAYWLPYIVGPDRVLQYGLIPLKHGYANVYDEEIDPTVANGFAVAAFRFAHTLLSDTVPYVNDETALSFRSEDMFNKPTLAFSKNGMGVSYVGFGLSQAPLSKADEKVVTAVRDNLFRDMNGHSLDLISLNIQRSRDHGVPGYNAWRKFCGLPYAFHFGQDIGGLVDHSTENAKKLRAVYSHPDDIDLFPGGLSETPMPGGVVGPLFSCIISQQFSNLKRGDRFYFENGFKDTGFTPAQLESLKTTTLARLICTHFHLNRLQVDPFRLPSKANPVVDCRTFLDINLELWRA</sequence>
<dbReference type="GO" id="GO:0005576">
    <property type="term" value="C:extracellular region"/>
    <property type="evidence" value="ECO:0007669"/>
    <property type="project" value="UniProtKB-SubCell"/>
</dbReference>
<keyword evidence="4" id="KW-0479">Metal-binding</keyword>
<evidence type="ECO:0000256" key="2">
    <source>
        <dbReference type="ARBA" id="ARBA00022525"/>
    </source>
</evidence>
<feature type="binding site" description="axial binding residue" evidence="4">
    <location>
        <position position="474"/>
    </location>
    <ligand>
        <name>heme b</name>
        <dbReference type="ChEBI" id="CHEBI:60344"/>
    </ligand>
    <ligandPart>
        <name>Fe</name>
        <dbReference type="ChEBI" id="CHEBI:18248"/>
    </ligandPart>
</feature>
<dbReference type="GO" id="GO:0046872">
    <property type="term" value="F:metal ion binding"/>
    <property type="evidence" value="ECO:0007669"/>
    <property type="project" value="UniProtKB-KW"/>
</dbReference>
<dbReference type="PANTHER" id="PTHR11475">
    <property type="entry name" value="OXIDASE/PEROXIDASE"/>
    <property type="match status" value="1"/>
</dbReference>
<evidence type="ECO:0000313" key="7">
    <source>
        <dbReference type="Proteomes" id="UP001195483"/>
    </source>
</evidence>
<reference evidence="6" key="2">
    <citation type="journal article" date="2021" name="Genome Biol. Evol.">
        <title>Developing a high-quality reference genome for a parasitic bivalve with doubly uniparental inheritance (Bivalvia: Unionida).</title>
        <authorList>
            <person name="Smith C.H."/>
        </authorList>
    </citation>
    <scope>NUCLEOTIDE SEQUENCE</scope>
    <source>
        <strain evidence="6">CHS0354</strain>
        <tissue evidence="6">Mantle</tissue>
    </source>
</reference>
<protein>
    <recommendedName>
        <fullName evidence="8">Peroxidase</fullName>
    </recommendedName>
</protein>
<dbReference type="PANTHER" id="PTHR11475:SF106">
    <property type="entry name" value="CURLY SU"/>
    <property type="match status" value="1"/>
</dbReference>
<comment type="caution">
    <text evidence="6">The sequence shown here is derived from an EMBL/GenBank/DDBJ whole genome shotgun (WGS) entry which is preliminary data.</text>
</comment>
<dbReference type="GO" id="GO:0020037">
    <property type="term" value="F:heme binding"/>
    <property type="evidence" value="ECO:0007669"/>
    <property type="project" value="InterPro"/>
</dbReference>
<keyword evidence="3 5" id="KW-0732">Signal</keyword>
<dbReference type="CDD" id="cd09823">
    <property type="entry name" value="peroxinectin_like"/>
    <property type="match status" value="1"/>
</dbReference>
<dbReference type="GO" id="GO:0004601">
    <property type="term" value="F:peroxidase activity"/>
    <property type="evidence" value="ECO:0007669"/>
    <property type="project" value="InterPro"/>
</dbReference>
<dbReference type="FunFam" id="1.10.640.10:FF:000003">
    <property type="entry name" value="chorion peroxidase"/>
    <property type="match status" value="1"/>
</dbReference>
<keyword evidence="4" id="KW-0349">Heme</keyword>
<keyword evidence="7" id="KW-1185">Reference proteome</keyword>
<evidence type="ECO:0000256" key="1">
    <source>
        <dbReference type="ARBA" id="ARBA00004613"/>
    </source>
</evidence>
<evidence type="ECO:0000256" key="4">
    <source>
        <dbReference type="PIRSR" id="PIRSR619791-2"/>
    </source>
</evidence>
<feature type="signal peptide" evidence="5">
    <location>
        <begin position="1"/>
        <end position="23"/>
    </location>
</feature>
<dbReference type="Pfam" id="PF03098">
    <property type="entry name" value="An_peroxidase"/>
    <property type="match status" value="1"/>
</dbReference>
<keyword evidence="4" id="KW-0408">Iron</keyword>
<accession>A0AAE0RRB5</accession>
<comment type="subcellular location">
    <subcellularLocation>
        <location evidence="1">Secreted</location>
    </subcellularLocation>
</comment>